<evidence type="ECO:0000256" key="1">
    <source>
        <dbReference type="SAM" id="SignalP"/>
    </source>
</evidence>
<dbReference type="InterPro" id="IPR035992">
    <property type="entry name" value="Ricin_B-like_lectins"/>
</dbReference>
<comment type="caution">
    <text evidence="6">The sequence shown here is derived from an EMBL/GenBank/DDBJ whole genome shotgun (WGS) entry which is preliminary data.</text>
</comment>
<name>A0A2A9ED20_9MICO</name>
<feature type="domain" description="Endo-beta-1,6-galactanase-like" evidence="4">
    <location>
        <begin position="167"/>
        <end position="269"/>
    </location>
</feature>
<dbReference type="GO" id="GO:0004553">
    <property type="term" value="F:hydrolase activity, hydrolyzing O-glycosyl compounds"/>
    <property type="evidence" value="ECO:0007669"/>
    <property type="project" value="InterPro"/>
</dbReference>
<organism evidence="6 7">
    <name type="scientific">Flavimobilis soli</name>
    <dbReference type="NCBI Taxonomy" id="442709"/>
    <lineage>
        <taxon>Bacteria</taxon>
        <taxon>Bacillati</taxon>
        <taxon>Actinomycetota</taxon>
        <taxon>Actinomycetes</taxon>
        <taxon>Micrococcales</taxon>
        <taxon>Jonesiaceae</taxon>
        <taxon>Flavimobilis</taxon>
    </lineage>
</organism>
<feature type="signal peptide" evidence="1">
    <location>
        <begin position="1"/>
        <end position="28"/>
    </location>
</feature>
<keyword evidence="1" id="KW-0732">Signal</keyword>
<dbReference type="InterPro" id="IPR039743">
    <property type="entry name" value="6GAL/EXGAL"/>
</dbReference>
<dbReference type="InterPro" id="IPR006311">
    <property type="entry name" value="TAT_signal"/>
</dbReference>
<dbReference type="CDD" id="cd00161">
    <property type="entry name" value="beta-trefoil_Ricin-like"/>
    <property type="match status" value="1"/>
</dbReference>
<dbReference type="InterPro" id="IPR000772">
    <property type="entry name" value="Ricin_B_lectin"/>
</dbReference>
<accession>A0A2A9ED20</accession>
<dbReference type="PROSITE" id="PS51318">
    <property type="entry name" value="TAT"/>
    <property type="match status" value="1"/>
</dbReference>
<sequence>MTSTQPARRRRVLAGALAASLAAGGAVAGATSASAIPAPTTPLAAATATAAARPTTITPNPAYAGEPFQGWGNSLVWFANATGDYPDALREQLFDLVFGAEGLNMNVARYNIGGGRASDVGDYFRQGAAVDGYWAEDLSTDPASLYGPVTTSFADRAALAAAWDPDDEASYDWTKDATQRWWLERLAQEREDLVLEGFANSPPFFMTNSGYTSGGASSTTEQVRTADDVPAKFAGYLTRVVEHLEDTYDVDFQTVTPFNEPCTGYWSTPSGRLADGITPFTDAVKKPQEGAQICAGPGAGQQQSLVKLLADELETSSSDAVVSANDETHPQNFNNAWKQYDAATRADVGQINVHTYWSGGRMQARDHALASEKPLWMSETGGDFVGGGFDPVAISGGLGLAQKITEDLRELQPNAYVLWQEVEDFYNMEKGENLNWGSVFIDFDCEWVAVDGSVVDEADAIGFKSQRRVADAIAAGNTAADVADCSIVTNSKFDTMRNFMRFITPGDRFVAVDDASSTAALGADGSSLSVVHTNATTADRTVVLDLSRFGDVAQGATVTPYVTTQAADVDDTSTALVAGTPVTVDRDARTATLTVPARSVTTFEVSGVSGVAPTAAPLHDGGTVQVVGVQSSKALTLSTESTTTITSPATTSAALPRQLWVAHETSDASAVAGRRTFALESVHDGRFLGATSAGTDLRDVTLAEASATPGTRWHLTTLDGVTWSLVSAQTASSLEVGGQSTTENARVGVSESNGGANQRWTFRAVDEQPVVVPLKARTQVGVPATLPSTVVPTYSWGSGVATPITWSVPADAWETAGTVTITGTGTDVYGNPVTDARVVVEVGQVVAADPVSVTVVAGSSPALLAAWAPTTVPTQVGLGDSRFDLPVTWALDDVDAAALADPGRLTVRGTVAASATGTADVAATLHVIVVPAGGEENVALTSTPSAADFTESGYPVTRTINGDTTDKGWSNWKNEKETRATLTYALARPEVVESVRVYFYKDGSSYTWPTTMRAQHRDPRTGTWVDSGDVVSLPEQATAPVVDLPVGAATDAVRVVLDARAATHIIVSEVEVYAQVGAPAAVTDLARLTVGGVDVEGFDPAVTTYEVQARGAAPVVRAVPVDGAATVDVVRTGDTVTVTVTAPSGATAVTTVTLDKQVGLTAARLAGSPVAGATLTAQVAADPADARLTYRWSVDGVAVPGATSATWSPGLAHVGRSVTAEISAAAEGFRSATVVTVPVVVLDGRAASVVRLTPSATSVVEGGSVTLKAAVTSVKQSAVAGGTVAFFDGSSQIGAAKVGADGRAELVVKRPSVGTRTYTAVFAPAAAGELTVAPSTSSAVVVTVTKAPKPAVTSRTTVSVTPTKPTTTSKPVVKVSVTAAGKAASGKATVTVRRGGKVVATRTATLSRGAAKVTLPRLTTPGTYQVTARYEGAAGVKASEARKTVKVLRATTTKASLAKKKVRASARASVAVKVGAAPRATVTGKVRVAVYRGSKVVSTKTVSLKKSSATVRLDRLKRGKYTVRVTYLGSSSAAASKAKPLKLTVTR</sequence>
<dbReference type="Gene3D" id="2.60.40.1180">
    <property type="entry name" value="Golgi alpha-mannosidase II"/>
    <property type="match status" value="1"/>
</dbReference>
<dbReference type="Pfam" id="PF14200">
    <property type="entry name" value="RicinB_lectin_2"/>
    <property type="match status" value="1"/>
</dbReference>
<feature type="domain" description="Bacterial Ig-like" evidence="2">
    <location>
        <begin position="773"/>
        <end position="824"/>
    </location>
</feature>
<dbReference type="PANTHER" id="PTHR42767">
    <property type="entry name" value="ENDO-BETA-1,6-GALACTANASE"/>
    <property type="match status" value="1"/>
</dbReference>
<dbReference type="SUPFAM" id="SSF51445">
    <property type="entry name" value="(Trans)glycosidases"/>
    <property type="match status" value="1"/>
</dbReference>
<dbReference type="InterPro" id="IPR039514">
    <property type="entry name" value="6GAL-like"/>
</dbReference>
<dbReference type="PROSITE" id="PS50231">
    <property type="entry name" value="RICIN_B_LECTIN"/>
    <property type="match status" value="1"/>
</dbReference>
<evidence type="ECO:0000259" key="5">
    <source>
        <dbReference type="Pfam" id="PF16640"/>
    </source>
</evidence>
<dbReference type="Gene3D" id="2.60.40.10">
    <property type="entry name" value="Immunoglobulins"/>
    <property type="match status" value="2"/>
</dbReference>
<evidence type="ECO:0000313" key="7">
    <source>
        <dbReference type="Proteomes" id="UP000221394"/>
    </source>
</evidence>
<evidence type="ECO:0000313" key="6">
    <source>
        <dbReference type="EMBL" id="PFG36703.1"/>
    </source>
</evidence>
<dbReference type="Proteomes" id="UP000221394">
    <property type="component" value="Unassembled WGS sequence"/>
</dbReference>
<dbReference type="RefSeq" id="WP_143556589.1">
    <property type="nucleotide sequence ID" value="NZ_PDJH01000001.1"/>
</dbReference>
<dbReference type="InterPro" id="IPR017853">
    <property type="entry name" value="GH"/>
</dbReference>
<dbReference type="SUPFAM" id="SSF49785">
    <property type="entry name" value="Galactose-binding domain-like"/>
    <property type="match status" value="1"/>
</dbReference>
<dbReference type="InterPro" id="IPR013780">
    <property type="entry name" value="Glyco_hydro_b"/>
</dbReference>
<evidence type="ECO:0000259" key="4">
    <source>
        <dbReference type="Pfam" id="PF14587"/>
    </source>
</evidence>
<dbReference type="Pfam" id="PF07532">
    <property type="entry name" value="Big_4"/>
    <property type="match status" value="1"/>
</dbReference>
<keyword evidence="7" id="KW-1185">Reference proteome</keyword>
<dbReference type="Gene3D" id="2.60.120.260">
    <property type="entry name" value="Galactose-binding domain-like"/>
    <property type="match status" value="1"/>
</dbReference>
<proteinExistence type="predicted"/>
<dbReference type="InterPro" id="IPR008979">
    <property type="entry name" value="Galactose-bd-like_sf"/>
</dbReference>
<dbReference type="InterPro" id="IPR011081">
    <property type="entry name" value="Big_4"/>
</dbReference>
<protein>
    <submittedName>
        <fullName evidence="6">Ig-like protein group 4</fullName>
    </submittedName>
</protein>
<gene>
    <name evidence="6" type="ORF">ATL41_1437</name>
</gene>
<feature type="chain" id="PRO_5038774070" evidence="1">
    <location>
        <begin position="29"/>
        <end position="1547"/>
    </location>
</feature>
<feature type="domain" description="Ricin B lectin" evidence="3">
    <location>
        <begin position="657"/>
        <end position="748"/>
    </location>
</feature>
<dbReference type="Pfam" id="PF14587">
    <property type="entry name" value="Glyco_hydr_30_2"/>
    <property type="match status" value="1"/>
</dbReference>
<dbReference type="Gene3D" id="2.80.10.50">
    <property type="match status" value="1"/>
</dbReference>
<dbReference type="InterPro" id="IPR032109">
    <property type="entry name" value="Big_3_5"/>
</dbReference>
<dbReference type="SUPFAM" id="SSF50370">
    <property type="entry name" value="Ricin B-like lectins"/>
    <property type="match status" value="1"/>
</dbReference>
<dbReference type="Pfam" id="PF16640">
    <property type="entry name" value="Big_3_5"/>
    <property type="match status" value="1"/>
</dbReference>
<dbReference type="Gene3D" id="2.60.40.2700">
    <property type="match status" value="1"/>
</dbReference>
<reference evidence="6 7" key="1">
    <citation type="submission" date="2017-10" db="EMBL/GenBank/DDBJ databases">
        <title>Sequencing the genomes of 1000 actinobacteria strains.</title>
        <authorList>
            <person name="Klenk H.-P."/>
        </authorList>
    </citation>
    <scope>NUCLEOTIDE SEQUENCE [LARGE SCALE GENOMIC DNA]</scope>
    <source>
        <strain evidence="6 7">DSM 21574</strain>
    </source>
</reference>
<dbReference type="Gene3D" id="3.20.20.80">
    <property type="entry name" value="Glycosidases"/>
    <property type="match status" value="1"/>
</dbReference>
<dbReference type="GO" id="GO:0005975">
    <property type="term" value="P:carbohydrate metabolic process"/>
    <property type="evidence" value="ECO:0007669"/>
    <property type="project" value="UniProtKB-ARBA"/>
</dbReference>
<dbReference type="PANTHER" id="PTHR42767:SF1">
    <property type="entry name" value="ENDO-BETA-1,6-GALACTANASE-LIKE DOMAIN-CONTAINING PROTEIN"/>
    <property type="match status" value="1"/>
</dbReference>
<evidence type="ECO:0000259" key="2">
    <source>
        <dbReference type="Pfam" id="PF07532"/>
    </source>
</evidence>
<dbReference type="InterPro" id="IPR013783">
    <property type="entry name" value="Ig-like_fold"/>
</dbReference>
<dbReference type="OrthoDB" id="9806701at2"/>
<evidence type="ECO:0000259" key="3">
    <source>
        <dbReference type="Pfam" id="PF14200"/>
    </source>
</evidence>
<feature type="domain" description="Bacterial Ig-like" evidence="5">
    <location>
        <begin position="1252"/>
        <end position="1345"/>
    </location>
</feature>
<dbReference type="EMBL" id="PDJH01000001">
    <property type="protein sequence ID" value="PFG36703.1"/>
    <property type="molecule type" value="Genomic_DNA"/>
</dbReference>